<dbReference type="GO" id="GO:0046872">
    <property type="term" value="F:metal ion binding"/>
    <property type="evidence" value="ECO:0007669"/>
    <property type="project" value="UniProtKB-KW"/>
</dbReference>
<dbReference type="CDD" id="cd16277">
    <property type="entry name" value="metallo-hydrolase-like_MBL-fold"/>
    <property type="match status" value="1"/>
</dbReference>
<keyword evidence="3 6" id="KW-0378">Hydrolase</keyword>
<sequence length="316" mass="34696">MHSRGEKTWLGRAAVSRVVELQFDLPTRAFAHTPPSGWRDNADLLVPDFFDPATEQWHVAIQSWVIEVDGLTVVVDTGVGNDRARPQLPPLDHLNTDYLAALQSAGIDREDVDVVVNTHVHSDHVGWNTMGDNDSWVATFPNARYLVPGPDYRHFHPDGPAAQRSPRTEAEEVAQRGNRLVFEDSVLPVAAQIVQWWDDYEISPSLRLRPAPGHTPGSSVLWLDAGQPAVFVGDLTHSPLQVRRPADACAFDIDAGAAAATRHRIFTEAAAARAVVVPAHYPGRGGATLRAVEDGFDVEEWLDIDRLQPRVTGSDS</sequence>
<evidence type="ECO:0000259" key="5">
    <source>
        <dbReference type="SMART" id="SM00849"/>
    </source>
</evidence>
<evidence type="ECO:0000256" key="4">
    <source>
        <dbReference type="ARBA" id="ARBA00022833"/>
    </source>
</evidence>
<evidence type="ECO:0000256" key="2">
    <source>
        <dbReference type="ARBA" id="ARBA00022723"/>
    </source>
</evidence>
<proteinExistence type="inferred from homology"/>
<dbReference type="RefSeq" id="WP_065145066.1">
    <property type="nucleotide sequence ID" value="NZ_LZLS01000155.1"/>
</dbReference>
<dbReference type="Gene3D" id="3.60.15.10">
    <property type="entry name" value="Ribonuclease Z/Hydroxyacylglutathione hydrolase-like"/>
    <property type="match status" value="1"/>
</dbReference>
<dbReference type="Proteomes" id="UP000093928">
    <property type="component" value="Unassembled WGS sequence"/>
</dbReference>
<dbReference type="InterPro" id="IPR001279">
    <property type="entry name" value="Metallo-B-lactamas"/>
</dbReference>
<accession>A0A1A3NW75</accession>
<dbReference type="PANTHER" id="PTHR42978:SF6">
    <property type="entry name" value="QUORUM-QUENCHING LACTONASE YTNP-RELATED"/>
    <property type="match status" value="1"/>
</dbReference>
<dbReference type="PANTHER" id="PTHR42978">
    <property type="entry name" value="QUORUM-QUENCHING LACTONASE YTNP-RELATED-RELATED"/>
    <property type="match status" value="1"/>
</dbReference>
<reference evidence="6 7" key="1">
    <citation type="submission" date="2016-06" db="EMBL/GenBank/DDBJ databases">
        <authorList>
            <person name="Kjaerup R.B."/>
            <person name="Dalgaard T.S."/>
            <person name="Juul-Madsen H.R."/>
        </authorList>
    </citation>
    <scope>NUCLEOTIDE SEQUENCE [LARGE SCALE GENOMIC DNA]</scope>
    <source>
        <strain evidence="6 7">1165133.8</strain>
    </source>
</reference>
<dbReference type="EMBL" id="LZLS01000155">
    <property type="protein sequence ID" value="OBK24592.1"/>
    <property type="molecule type" value="Genomic_DNA"/>
</dbReference>
<comment type="caution">
    <text evidence="6">The sequence shown here is derived from an EMBL/GenBank/DDBJ whole genome shotgun (WGS) entry which is preliminary data.</text>
</comment>
<protein>
    <submittedName>
        <fullName evidence="6">MBL fold metallo-hydrolase</fullName>
    </submittedName>
</protein>
<dbReference type="Pfam" id="PF00753">
    <property type="entry name" value="Lactamase_B"/>
    <property type="match status" value="1"/>
</dbReference>
<dbReference type="InterPro" id="IPR036866">
    <property type="entry name" value="RibonucZ/Hydroxyglut_hydro"/>
</dbReference>
<evidence type="ECO:0000313" key="6">
    <source>
        <dbReference type="EMBL" id="OBK24592.1"/>
    </source>
</evidence>
<organism evidence="6 7">
    <name type="scientific">Mycobacterium asiaticum</name>
    <dbReference type="NCBI Taxonomy" id="1790"/>
    <lineage>
        <taxon>Bacteria</taxon>
        <taxon>Bacillati</taxon>
        <taxon>Actinomycetota</taxon>
        <taxon>Actinomycetes</taxon>
        <taxon>Mycobacteriales</taxon>
        <taxon>Mycobacteriaceae</taxon>
        <taxon>Mycobacterium</taxon>
    </lineage>
</organism>
<evidence type="ECO:0000256" key="1">
    <source>
        <dbReference type="ARBA" id="ARBA00007749"/>
    </source>
</evidence>
<keyword evidence="2" id="KW-0479">Metal-binding</keyword>
<dbReference type="OrthoDB" id="5177904at2"/>
<dbReference type="AlphaFoldDB" id="A0A1A3NW75"/>
<evidence type="ECO:0000313" key="7">
    <source>
        <dbReference type="Proteomes" id="UP000093928"/>
    </source>
</evidence>
<dbReference type="GO" id="GO:0016787">
    <property type="term" value="F:hydrolase activity"/>
    <property type="evidence" value="ECO:0007669"/>
    <property type="project" value="UniProtKB-KW"/>
</dbReference>
<feature type="domain" description="Metallo-beta-lactamase" evidence="5">
    <location>
        <begin position="60"/>
        <end position="280"/>
    </location>
</feature>
<keyword evidence="4" id="KW-0862">Zinc</keyword>
<evidence type="ECO:0000256" key="3">
    <source>
        <dbReference type="ARBA" id="ARBA00022801"/>
    </source>
</evidence>
<name>A0A1A3NW75_MYCAS</name>
<gene>
    <name evidence="6" type="ORF">A5634_02815</name>
</gene>
<dbReference type="SUPFAM" id="SSF56281">
    <property type="entry name" value="Metallo-hydrolase/oxidoreductase"/>
    <property type="match status" value="1"/>
</dbReference>
<comment type="similarity">
    <text evidence="1">Belongs to the metallo-beta-lactamase superfamily.</text>
</comment>
<dbReference type="SMART" id="SM00849">
    <property type="entry name" value="Lactamase_B"/>
    <property type="match status" value="1"/>
</dbReference>
<dbReference type="InterPro" id="IPR051013">
    <property type="entry name" value="MBL_superfamily_lactonases"/>
</dbReference>